<dbReference type="Proteomes" id="UP000011623">
    <property type="component" value="Unassembled WGS sequence"/>
</dbReference>
<evidence type="ECO:0000313" key="1">
    <source>
        <dbReference type="EMBL" id="EMA13392.1"/>
    </source>
</evidence>
<evidence type="ECO:0000313" key="2">
    <source>
        <dbReference type="Proteomes" id="UP000011623"/>
    </source>
</evidence>
<reference evidence="1 2" key="1">
    <citation type="journal article" date="2014" name="PLoS Genet.">
        <title>Phylogenetically driven sequencing of extremely halophilic archaea reveals strategies for static and dynamic osmo-response.</title>
        <authorList>
            <person name="Becker E.A."/>
            <person name="Seitzer P.M."/>
            <person name="Tritt A."/>
            <person name="Larsen D."/>
            <person name="Krusor M."/>
            <person name="Yao A.I."/>
            <person name="Wu D."/>
            <person name="Madern D."/>
            <person name="Eisen J.A."/>
            <person name="Darling A.E."/>
            <person name="Facciotti M.T."/>
        </authorList>
    </citation>
    <scope>NUCLEOTIDE SEQUENCE [LARGE SCALE GENOMIC DNA]</scope>
    <source>
        <strain evidence="1 2">JCM 13557</strain>
    </source>
</reference>
<sequence>MPDISVLDTGVLLGATIEKDTHHKECINYLLTKKTCYVTPTVEREFDTKDEDIRETLSDEISQHRQDVSVEVENQTLSPSAIDWIRTNLLSQELNSYRFLDQYYENLRDEARFSAIDRLQVISDLEEMEFEVWEDETEEYGGLESLVEYWDRPIPTYPGVKQELLICEGDDPIVCLEAHHIATEKQSQTELATTNPRHFIRQVGDEPETREKNILRVTNLDAVVDRSWDGNT</sequence>
<proteinExistence type="predicted"/>
<protein>
    <recommendedName>
        <fullName evidence="3">PIN domain-containing protein</fullName>
    </recommendedName>
</protein>
<name>M0JW34_9EURY</name>
<dbReference type="RefSeq" id="WP_008313817.1">
    <property type="nucleotide sequence ID" value="NZ_AOLW01000070.1"/>
</dbReference>
<accession>M0JW34</accession>
<gene>
    <name evidence="1" type="ORF">C442_20691</name>
</gene>
<evidence type="ECO:0008006" key="3">
    <source>
        <dbReference type="Google" id="ProtNLM"/>
    </source>
</evidence>
<organism evidence="1 2">
    <name type="scientific">Haloarcula amylolytica JCM 13557</name>
    <dbReference type="NCBI Taxonomy" id="1227452"/>
    <lineage>
        <taxon>Archaea</taxon>
        <taxon>Methanobacteriati</taxon>
        <taxon>Methanobacteriota</taxon>
        <taxon>Stenosarchaea group</taxon>
        <taxon>Halobacteria</taxon>
        <taxon>Halobacteriales</taxon>
        <taxon>Haloarculaceae</taxon>
        <taxon>Haloarcula</taxon>
    </lineage>
</organism>
<dbReference type="AlphaFoldDB" id="M0JW34"/>
<dbReference type="EMBL" id="AOLW01000070">
    <property type="protein sequence ID" value="EMA13392.1"/>
    <property type="molecule type" value="Genomic_DNA"/>
</dbReference>
<keyword evidence="2" id="KW-1185">Reference proteome</keyword>
<comment type="caution">
    <text evidence="1">The sequence shown here is derived from an EMBL/GenBank/DDBJ whole genome shotgun (WGS) entry which is preliminary data.</text>
</comment>